<evidence type="ECO:0000259" key="2">
    <source>
        <dbReference type="Pfam" id="PF08327"/>
    </source>
</evidence>
<sequence length="217" mass="23360">MDIEAQIDAVDRTLTSGERDGAGTHVQTIAQTYRAPIDDVWDAFTSVERIPRWFLPVSGDLRLGGRYAIEGNASGTVESCDAPRSFGVTWEYGGGVTWVTVRLDEVDAEHTRVELEHVALADEIGAEMWEQFGPGATGVGWDGAMLGLAQHFTTGEVRPDNSAEWLQSDEGVRFTRLSADRWADAHIESGADAATARRAADTTFAAYTGAEPAAAAD</sequence>
<protein>
    <submittedName>
        <fullName evidence="4">Uncharacterized conserved protein YndB, AHSA1/START domain</fullName>
    </submittedName>
    <submittedName>
        <fullName evidence="3">Uncharacterized protein YndB with AHSA1/START domain</fullName>
    </submittedName>
</protein>
<feature type="domain" description="Activator of Hsp90 ATPase homologue 1/2-like C-terminal" evidence="2">
    <location>
        <begin position="34"/>
        <end position="150"/>
    </location>
</feature>
<dbReference type="AlphaFoldDB" id="A0A1H1XGN8"/>
<organism evidence="4 5">
    <name type="scientific">Agromyces flavus</name>
    <dbReference type="NCBI Taxonomy" id="589382"/>
    <lineage>
        <taxon>Bacteria</taxon>
        <taxon>Bacillati</taxon>
        <taxon>Actinomycetota</taxon>
        <taxon>Actinomycetes</taxon>
        <taxon>Micrococcales</taxon>
        <taxon>Microbacteriaceae</taxon>
        <taxon>Agromyces</taxon>
    </lineage>
</organism>
<evidence type="ECO:0000313" key="3">
    <source>
        <dbReference type="EMBL" id="MCP2366411.1"/>
    </source>
</evidence>
<reference evidence="4" key="2">
    <citation type="submission" date="2016-10" db="EMBL/GenBank/DDBJ databases">
        <authorList>
            <person name="de Groot N.N."/>
        </authorList>
    </citation>
    <scope>NUCLEOTIDE SEQUENCE [LARGE SCALE GENOMIC DNA]</scope>
    <source>
        <strain evidence="4">CPCC 202695</strain>
    </source>
</reference>
<dbReference type="CDD" id="cd08899">
    <property type="entry name" value="SRPBCC_CalC_Aha1-like_6"/>
    <property type="match status" value="1"/>
</dbReference>
<dbReference type="RefSeq" id="WP_092672861.1">
    <property type="nucleotide sequence ID" value="NZ_BMDN01000001.1"/>
</dbReference>
<dbReference type="InterPro" id="IPR013538">
    <property type="entry name" value="ASHA1/2-like_C"/>
</dbReference>
<gene>
    <name evidence="3" type="ORF">BCL57_000553</name>
    <name evidence="4" type="ORF">SAMN04489721_2479</name>
</gene>
<dbReference type="Proteomes" id="UP000199482">
    <property type="component" value="Chromosome I"/>
</dbReference>
<reference evidence="5" key="1">
    <citation type="submission" date="2016-10" db="EMBL/GenBank/DDBJ databases">
        <authorList>
            <person name="Varghese N."/>
            <person name="Submissions S."/>
        </authorList>
    </citation>
    <scope>NUCLEOTIDE SEQUENCE [LARGE SCALE GENOMIC DNA]</scope>
    <source>
        <strain evidence="5">CPCC 202695</strain>
    </source>
</reference>
<accession>A0A1H1XGN8</accession>
<evidence type="ECO:0000313" key="4">
    <source>
        <dbReference type="EMBL" id="SDT08445.1"/>
    </source>
</evidence>
<dbReference type="EMBL" id="SODL02000001">
    <property type="protein sequence ID" value="MCP2366411.1"/>
    <property type="molecule type" value="Genomic_DNA"/>
</dbReference>
<dbReference type="STRING" id="589382.SAMN04489721_2479"/>
<dbReference type="EMBL" id="LT629755">
    <property type="protein sequence ID" value="SDT08445.1"/>
    <property type="molecule type" value="Genomic_DNA"/>
</dbReference>
<dbReference type="SUPFAM" id="SSF55961">
    <property type="entry name" value="Bet v1-like"/>
    <property type="match status" value="1"/>
</dbReference>
<evidence type="ECO:0000313" key="6">
    <source>
        <dbReference type="Proteomes" id="UP000893823"/>
    </source>
</evidence>
<dbReference type="InterPro" id="IPR023393">
    <property type="entry name" value="START-like_dom_sf"/>
</dbReference>
<name>A0A1H1XGN8_9MICO</name>
<dbReference type="Proteomes" id="UP000893823">
    <property type="component" value="Unassembled WGS sequence"/>
</dbReference>
<evidence type="ECO:0000313" key="5">
    <source>
        <dbReference type="Proteomes" id="UP000199482"/>
    </source>
</evidence>
<reference evidence="3" key="3">
    <citation type="submission" date="2022-06" db="EMBL/GenBank/DDBJ databases">
        <title>Genomic Encyclopedia of Type Strains, Phase III (KMG-III): the genomes of soil and plant-associated and newly described type strains.</title>
        <authorList>
            <person name="Whitman W."/>
        </authorList>
    </citation>
    <scope>NUCLEOTIDE SEQUENCE</scope>
    <source>
        <strain evidence="3">CPCC 202695</strain>
    </source>
</reference>
<dbReference type="Gene3D" id="3.30.530.20">
    <property type="match status" value="1"/>
</dbReference>
<dbReference type="OrthoDB" id="8117292at2"/>
<keyword evidence="6" id="KW-1185">Reference proteome</keyword>
<dbReference type="Pfam" id="PF08327">
    <property type="entry name" value="AHSA1"/>
    <property type="match status" value="1"/>
</dbReference>
<comment type="similarity">
    <text evidence="1">Belongs to the AHA1 family.</text>
</comment>
<evidence type="ECO:0000256" key="1">
    <source>
        <dbReference type="ARBA" id="ARBA00006817"/>
    </source>
</evidence>
<proteinExistence type="inferred from homology"/>